<comment type="caution">
    <text evidence="2">The sequence shown here is derived from an EMBL/GenBank/DDBJ whole genome shotgun (WGS) entry which is preliminary data.</text>
</comment>
<reference evidence="2" key="1">
    <citation type="submission" date="2018-01" db="EMBL/GenBank/DDBJ databases">
        <authorList>
            <person name="Mao J.F."/>
        </authorList>
    </citation>
    <scope>NUCLEOTIDE SEQUENCE</scope>
    <source>
        <strain evidence="2">Huo1</strain>
        <tissue evidence="2">Leaf</tissue>
    </source>
</reference>
<accession>A0A8X8Y4U1</accession>
<evidence type="ECO:0000256" key="1">
    <source>
        <dbReference type="SAM" id="SignalP"/>
    </source>
</evidence>
<keyword evidence="1" id="KW-0732">Signal</keyword>
<dbReference type="PANTHER" id="PTHR34270">
    <property type="entry name" value="PROTEIN RALF-LIKE 15-RELATED"/>
    <property type="match status" value="1"/>
</dbReference>
<dbReference type="PANTHER" id="PTHR34270:SF3">
    <property type="entry name" value="PROTEIN RALF-LIKE 16-RELATED"/>
    <property type="match status" value="1"/>
</dbReference>
<dbReference type="AlphaFoldDB" id="A0A8X8Y4U1"/>
<gene>
    <name evidence="2" type="ORF">SASPL_113849</name>
</gene>
<protein>
    <submittedName>
        <fullName evidence="2">Uncharacterized protein</fullName>
    </submittedName>
</protein>
<proteinExistence type="predicted"/>
<organism evidence="2">
    <name type="scientific">Salvia splendens</name>
    <name type="common">Scarlet sage</name>
    <dbReference type="NCBI Taxonomy" id="180675"/>
    <lineage>
        <taxon>Eukaryota</taxon>
        <taxon>Viridiplantae</taxon>
        <taxon>Streptophyta</taxon>
        <taxon>Embryophyta</taxon>
        <taxon>Tracheophyta</taxon>
        <taxon>Spermatophyta</taxon>
        <taxon>Magnoliopsida</taxon>
        <taxon>eudicotyledons</taxon>
        <taxon>Gunneridae</taxon>
        <taxon>Pentapetalae</taxon>
        <taxon>asterids</taxon>
        <taxon>lamiids</taxon>
        <taxon>Lamiales</taxon>
        <taxon>Lamiaceae</taxon>
        <taxon>Nepetoideae</taxon>
        <taxon>Mentheae</taxon>
        <taxon>Salviinae</taxon>
        <taxon>Salvia</taxon>
        <taxon>Salvia subgen. Calosphace</taxon>
        <taxon>core Calosphace</taxon>
    </lineage>
</organism>
<evidence type="ECO:0000313" key="3">
    <source>
        <dbReference type="Proteomes" id="UP000298416"/>
    </source>
</evidence>
<dbReference type="Proteomes" id="UP000298416">
    <property type="component" value="Unassembled WGS sequence"/>
</dbReference>
<evidence type="ECO:0000313" key="2">
    <source>
        <dbReference type="EMBL" id="KAG6423453.1"/>
    </source>
</evidence>
<feature type="signal peptide" evidence="1">
    <location>
        <begin position="1"/>
        <end position="24"/>
    </location>
</feature>
<feature type="chain" id="PRO_5036476945" evidence="1">
    <location>
        <begin position="25"/>
        <end position="169"/>
    </location>
</feature>
<sequence length="169" mass="18583">MSKMLAVVVVTLIAFSALVEPSSGKIIGYPVIGVDNPLPYTPPAKPGSPYQRGCSAATQCRGGPPSSRKLLAILKNRLYRGGDTPTPTARKLLTTLKNVVHEAKQQLYQYFWINHLPTNGFKRACQALHGCRSNRKLLSDESEKSISVVAQATEKEAENLKFKFLSLFH</sequence>
<name>A0A8X8Y4U1_SALSN</name>
<reference evidence="2" key="2">
    <citation type="submission" date="2020-08" db="EMBL/GenBank/DDBJ databases">
        <title>Plant Genome Project.</title>
        <authorList>
            <person name="Zhang R.-G."/>
        </authorList>
    </citation>
    <scope>NUCLEOTIDE SEQUENCE</scope>
    <source>
        <strain evidence="2">Huo1</strain>
        <tissue evidence="2">Leaf</tissue>
    </source>
</reference>
<keyword evidence="3" id="KW-1185">Reference proteome</keyword>
<dbReference type="EMBL" id="PNBA02000005">
    <property type="protein sequence ID" value="KAG6423453.1"/>
    <property type="molecule type" value="Genomic_DNA"/>
</dbReference>